<dbReference type="CDD" id="cd08916">
    <property type="entry name" value="TrHb3_P"/>
    <property type="match status" value="1"/>
</dbReference>
<evidence type="ECO:0000313" key="7">
    <source>
        <dbReference type="Proteomes" id="UP000479293"/>
    </source>
</evidence>
<dbReference type="EMBL" id="WHLY01000002">
    <property type="protein sequence ID" value="MPR34695.1"/>
    <property type="molecule type" value="Genomic_DNA"/>
</dbReference>
<keyword evidence="4 5" id="KW-0408">Iron</keyword>
<feature type="binding site" description="distal binding residue" evidence="5">
    <location>
        <position position="69"/>
    </location>
    <ligand>
        <name>heme</name>
        <dbReference type="ChEBI" id="CHEBI:30413"/>
    </ligand>
    <ligandPart>
        <name>Fe</name>
        <dbReference type="ChEBI" id="CHEBI:18248"/>
    </ligandPart>
</feature>
<comment type="caution">
    <text evidence="6">The sequence shown here is derived from an EMBL/GenBank/DDBJ whole genome shotgun (WGS) entry which is preliminary data.</text>
</comment>
<sequence length="137" mass="15832">MLPDITTRADVENLVNTFYDKVRNDATIGVIFNEIADVNWDTHLPKMYDFWEGILFGTGTYRSRPMPPHFKLNETYPFCPEYFDAWLALFYATVDELFEGEKATEVKMRAVNIAAVMEHRIGQINAGTLSSLLHRHQ</sequence>
<evidence type="ECO:0000256" key="2">
    <source>
        <dbReference type="ARBA" id="ARBA00022617"/>
    </source>
</evidence>
<dbReference type="GO" id="GO:0020037">
    <property type="term" value="F:heme binding"/>
    <property type="evidence" value="ECO:0007669"/>
    <property type="project" value="InterPro"/>
</dbReference>
<dbReference type="Proteomes" id="UP000479293">
    <property type="component" value="Unassembled WGS sequence"/>
</dbReference>
<dbReference type="InterPro" id="IPR012292">
    <property type="entry name" value="Globin/Proto"/>
</dbReference>
<dbReference type="SUPFAM" id="SSF46458">
    <property type="entry name" value="Globin-like"/>
    <property type="match status" value="1"/>
</dbReference>
<keyword evidence="3 5" id="KW-0479">Metal-binding</keyword>
<reference evidence="6 7" key="1">
    <citation type="submission" date="2019-10" db="EMBL/GenBank/DDBJ databases">
        <title>Draft Genome Sequence of Cytophagaceae sp. SJW1-29.</title>
        <authorList>
            <person name="Choi A."/>
        </authorList>
    </citation>
    <scope>NUCLEOTIDE SEQUENCE [LARGE SCALE GENOMIC DNA]</scope>
    <source>
        <strain evidence="6 7">SJW1-29</strain>
    </source>
</reference>
<evidence type="ECO:0000256" key="4">
    <source>
        <dbReference type="ARBA" id="ARBA00023004"/>
    </source>
</evidence>
<evidence type="ECO:0000256" key="5">
    <source>
        <dbReference type="PIRSR" id="PIRSR601486-1"/>
    </source>
</evidence>
<evidence type="ECO:0000256" key="3">
    <source>
        <dbReference type="ARBA" id="ARBA00022723"/>
    </source>
</evidence>
<accession>A0A7C9BK90</accession>
<proteinExistence type="predicted"/>
<dbReference type="InterPro" id="IPR001486">
    <property type="entry name" value="Hemoglobin_trunc"/>
</dbReference>
<dbReference type="GO" id="GO:0019825">
    <property type="term" value="F:oxygen binding"/>
    <property type="evidence" value="ECO:0007669"/>
    <property type="project" value="InterPro"/>
</dbReference>
<gene>
    <name evidence="6" type="ORF">GBK04_15345</name>
</gene>
<keyword evidence="7" id="KW-1185">Reference proteome</keyword>
<keyword evidence="2 5" id="KW-0349">Heme</keyword>
<evidence type="ECO:0000256" key="1">
    <source>
        <dbReference type="ARBA" id="ARBA00022448"/>
    </source>
</evidence>
<organism evidence="6 7">
    <name type="scientific">Salmonirosea aquatica</name>
    <dbReference type="NCBI Taxonomy" id="2654236"/>
    <lineage>
        <taxon>Bacteria</taxon>
        <taxon>Pseudomonadati</taxon>
        <taxon>Bacteroidota</taxon>
        <taxon>Cytophagia</taxon>
        <taxon>Cytophagales</taxon>
        <taxon>Spirosomataceae</taxon>
        <taxon>Salmonirosea</taxon>
    </lineage>
</organism>
<dbReference type="GO" id="GO:0046872">
    <property type="term" value="F:metal ion binding"/>
    <property type="evidence" value="ECO:0007669"/>
    <property type="project" value="UniProtKB-KW"/>
</dbReference>
<protein>
    <submittedName>
        <fullName evidence="6">Sec-independent protein translocase TatC</fullName>
    </submittedName>
</protein>
<dbReference type="Pfam" id="PF01152">
    <property type="entry name" value="Bac_globin"/>
    <property type="match status" value="1"/>
</dbReference>
<keyword evidence="1" id="KW-0813">Transport</keyword>
<evidence type="ECO:0000313" key="6">
    <source>
        <dbReference type="EMBL" id="MPR34695.1"/>
    </source>
</evidence>
<dbReference type="InterPro" id="IPR009050">
    <property type="entry name" value="Globin-like_sf"/>
</dbReference>
<dbReference type="Gene3D" id="1.10.490.10">
    <property type="entry name" value="Globins"/>
    <property type="match status" value="1"/>
</dbReference>
<dbReference type="AlphaFoldDB" id="A0A7C9BK90"/>
<name>A0A7C9BK90_9BACT</name>